<keyword evidence="1" id="KW-0808">Transferase</keyword>
<dbReference type="InterPro" id="IPR003812">
    <property type="entry name" value="Fido"/>
</dbReference>
<organism evidence="9 10">
    <name type="scientific">Zhongshania marina</name>
    <dbReference type="NCBI Taxonomy" id="2304603"/>
    <lineage>
        <taxon>Bacteria</taxon>
        <taxon>Pseudomonadati</taxon>
        <taxon>Pseudomonadota</taxon>
        <taxon>Gammaproteobacteria</taxon>
        <taxon>Cellvibrionales</taxon>
        <taxon>Spongiibacteraceae</taxon>
        <taxon>Zhongshania</taxon>
    </lineage>
</organism>
<dbReference type="GO" id="GO:0070733">
    <property type="term" value="F:AMPylase activity"/>
    <property type="evidence" value="ECO:0007669"/>
    <property type="project" value="UniProtKB-EC"/>
</dbReference>
<dbReference type="Pfam" id="PF02661">
    <property type="entry name" value="Fic"/>
    <property type="match status" value="1"/>
</dbReference>
<dbReference type="GO" id="GO:0005524">
    <property type="term" value="F:ATP binding"/>
    <property type="evidence" value="ECO:0007669"/>
    <property type="project" value="UniProtKB-KW"/>
</dbReference>
<evidence type="ECO:0000256" key="6">
    <source>
        <dbReference type="ARBA" id="ARBA00047939"/>
    </source>
</evidence>
<reference evidence="9 10" key="1">
    <citation type="submission" date="2018-01" db="EMBL/GenBank/DDBJ databases">
        <authorList>
            <person name="Yu X.-D."/>
        </authorList>
    </citation>
    <scope>NUCLEOTIDE SEQUENCE [LARGE SCALE GENOMIC DNA]</scope>
    <source>
        <strain evidence="9 10">ZX-21</strain>
    </source>
</reference>
<evidence type="ECO:0000313" key="10">
    <source>
        <dbReference type="Proteomes" id="UP000237222"/>
    </source>
</evidence>
<gene>
    <name evidence="9" type="ORF">C0068_01640</name>
</gene>
<keyword evidence="4" id="KW-0067">ATP-binding</keyword>
<protein>
    <recommendedName>
        <fullName evidence="5">protein adenylyltransferase</fullName>
        <ecNumber evidence="5">2.7.7.108</ecNumber>
    </recommendedName>
</protein>
<dbReference type="SUPFAM" id="SSF140931">
    <property type="entry name" value="Fic-like"/>
    <property type="match status" value="1"/>
</dbReference>
<dbReference type="Proteomes" id="UP000237222">
    <property type="component" value="Unassembled WGS sequence"/>
</dbReference>
<keyword evidence="2" id="KW-0548">Nucleotidyltransferase</keyword>
<evidence type="ECO:0000259" key="8">
    <source>
        <dbReference type="PROSITE" id="PS51459"/>
    </source>
</evidence>
<name>A0A2S4HKK0_9GAMM</name>
<comment type="caution">
    <text evidence="9">The sequence shown here is derived from an EMBL/GenBank/DDBJ whole genome shotgun (WGS) entry which is preliminary data.</text>
</comment>
<dbReference type="EC" id="2.7.7.108" evidence="5"/>
<evidence type="ECO:0000256" key="7">
    <source>
        <dbReference type="ARBA" id="ARBA00048696"/>
    </source>
</evidence>
<comment type="catalytic activity">
    <reaction evidence="7">
        <text>L-tyrosyl-[protein] + ATP = O-(5'-adenylyl)-L-tyrosyl-[protein] + diphosphate</text>
        <dbReference type="Rhea" id="RHEA:54288"/>
        <dbReference type="Rhea" id="RHEA-COMP:10136"/>
        <dbReference type="Rhea" id="RHEA-COMP:13846"/>
        <dbReference type="ChEBI" id="CHEBI:30616"/>
        <dbReference type="ChEBI" id="CHEBI:33019"/>
        <dbReference type="ChEBI" id="CHEBI:46858"/>
        <dbReference type="ChEBI" id="CHEBI:83624"/>
        <dbReference type="EC" id="2.7.7.108"/>
    </reaction>
</comment>
<dbReference type="InterPro" id="IPR036597">
    <property type="entry name" value="Fido-like_dom_sf"/>
</dbReference>
<feature type="domain" description="Fido" evidence="8">
    <location>
        <begin position="55"/>
        <end position="192"/>
    </location>
</feature>
<evidence type="ECO:0000256" key="4">
    <source>
        <dbReference type="ARBA" id="ARBA00022840"/>
    </source>
</evidence>
<dbReference type="PROSITE" id="PS51459">
    <property type="entry name" value="FIDO"/>
    <property type="match status" value="1"/>
</dbReference>
<evidence type="ECO:0000256" key="3">
    <source>
        <dbReference type="ARBA" id="ARBA00022741"/>
    </source>
</evidence>
<dbReference type="GO" id="GO:0051302">
    <property type="term" value="P:regulation of cell division"/>
    <property type="evidence" value="ECO:0007669"/>
    <property type="project" value="TreeGrafter"/>
</dbReference>
<accession>A0A2S4HKK0</accession>
<dbReference type="OrthoDB" id="9807853at2"/>
<dbReference type="Gene3D" id="1.10.3290.10">
    <property type="entry name" value="Fido-like domain"/>
    <property type="match status" value="1"/>
</dbReference>
<dbReference type="PANTHER" id="PTHR39560">
    <property type="entry name" value="PROTEIN ADENYLYLTRANSFERASE FIC-RELATED"/>
    <property type="match status" value="1"/>
</dbReference>
<keyword evidence="3" id="KW-0547">Nucleotide-binding</keyword>
<sequence length="196" mass="22336">MARDKYGVEHDPDCYPGTSVLINHLNLQDDAALSEAEIALTLAAAETLDFQPPPYDFTYLKTLHHHLFQAIYPWAGEIRKTDISKGRTRFCTASRIAPEGERLFRQLAKQQWLANASRGQLISDVAECFGELNMLHPFREGNGRALRLLFEHLIINVGFEVDWSPINQDEWIEANIAAVDCDYRKLAMIFDRCIGE</sequence>
<evidence type="ECO:0000256" key="1">
    <source>
        <dbReference type="ARBA" id="ARBA00022679"/>
    </source>
</evidence>
<dbReference type="AlphaFoldDB" id="A0A2S4HKK0"/>
<evidence type="ECO:0000256" key="5">
    <source>
        <dbReference type="ARBA" id="ARBA00034531"/>
    </source>
</evidence>
<evidence type="ECO:0000256" key="2">
    <source>
        <dbReference type="ARBA" id="ARBA00022695"/>
    </source>
</evidence>
<dbReference type="EMBL" id="PQGG01000005">
    <property type="protein sequence ID" value="POP54513.1"/>
    <property type="molecule type" value="Genomic_DNA"/>
</dbReference>
<dbReference type="PANTHER" id="PTHR39560:SF1">
    <property type="entry name" value="PROTEIN ADENYLYLTRANSFERASE FIC-RELATED"/>
    <property type="match status" value="1"/>
</dbReference>
<proteinExistence type="predicted"/>
<evidence type="ECO:0000313" key="9">
    <source>
        <dbReference type="EMBL" id="POP54513.1"/>
    </source>
</evidence>
<dbReference type="RefSeq" id="WP_103682754.1">
    <property type="nucleotide sequence ID" value="NZ_PQGG01000005.1"/>
</dbReference>
<comment type="catalytic activity">
    <reaction evidence="6">
        <text>L-threonyl-[protein] + ATP = 3-O-(5'-adenylyl)-L-threonyl-[protein] + diphosphate</text>
        <dbReference type="Rhea" id="RHEA:54292"/>
        <dbReference type="Rhea" id="RHEA-COMP:11060"/>
        <dbReference type="Rhea" id="RHEA-COMP:13847"/>
        <dbReference type="ChEBI" id="CHEBI:30013"/>
        <dbReference type="ChEBI" id="CHEBI:30616"/>
        <dbReference type="ChEBI" id="CHEBI:33019"/>
        <dbReference type="ChEBI" id="CHEBI:138113"/>
        <dbReference type="EC" id="2.7.7.108"/>
    </reaction>
</comment>